<dbReference type="Proteomes" id="UP000315471">
    <property type="component" value="Unassembled WGS sequence"/>
</dbReference>
<dbReference type="PANTHER" id="PTHR30337">
    <property type="entry name" value="COMPONENT OF ATP-DEPENDENT DSDNA EXONUCLEASE"/>
    <property type="match status" value="1"/>
</dbReference>
<dbReference type="InterPro" id="IPR041796">
    <property type="entry name" value="Mre11_N"/>
</dbReference>
<dbReference type="Pfam" id="PF00149">
    <property type="entry name" value="Metallophos"/>
    <property type="match status" value="1"/>
</dbReference>
<dbReference type="Gene3D" id="3.60.21.10">
    <property type="match status" value="2"/>
</dbReference>
<dbReference type="InterPro" id="IPR029052">
    <property type="entry name" value="Metallo-depent_PP-like"/>
</dbReference>
<organism evidence="3 4">
    <name type="scientific">Novipirellula aureliae</name>
    <dbReference type="NCBI Taxonomy" id="2527966"/>
    <lineage>
        <taxon>Bacteria</taxon>
        <taxon>Pseudomonadati</taxon>
        <taxon>Planctomycetota</taxon>
        <taxon>Planctomycetia</taxon>
        <taxon>Pirellulales</taxon>
        <taxon>Pirellulaceae</taxon>
        <taxon>Novipirellula</taxon>
    </lineage>
</organism>
<dbReference type="SUPFAM" id="SSF56300">
    <property type="entry name" value="Metallo-dependent phosphatases"/>
    <property type="match status" value="1"/>
</dbReference>
<dbReference type="InterPro" id="IPR004843">
    <property type="entry name" value="Calcineurin-like_PHP"/>
</dbReference>
<dbReference type="GO" id="GO:0016787">
    <property type="term" value="F:hydrolase activity"/>
    <property type="evidence" value="ECO:0007669"/>
    <property type="project" value="UniProtKB-KW"/>
</dbReference>
<dbReference type="PANTHER" id="PTHR30337:SF7">
    <property type="entry name" value="PHOSPHOESTERASE"/>
    <property type="match status" value="1"/>
</dbReference>
<dbReference type="OrthoDB" id="208387at2"/>
<feature type="domain" description="Calcineurin-like phosphoesterase" evidence="2">
    <location>
        <begin position="6"/>
        <end position="120"/>
    </location>
</feature>
<sequence length="412" mass="44557">MPGESFRFIHASDFHLEAPLGDLDSIPSALRESMADAPRRAATAVFEAALVDNIDFLVLSGDLLSPASAGPHGMSLLLDYFEKLNAKKTPVFWAAGVADDPQRWPEAAPLPPNVTLFPKNRAIAVPVERAGRTICMVVGRSSEGRSTLHVPSYRVEPTDEYTVAIGYGASDADALAEGRFDYWALGGRHNRVQLDGGGEGAAVYCGSPQGRSLSEPGPHGYSVVDVDAEQTTRVRAVECDAFRYCYEEIDATEIAAVGSVRNLLGERISRLQHENGGRHLLIGWDISISSGDNLQAIGDTEELLNSLRRDFGAGTPAAWTASLVVRPPKQYPKSWNDEDTILGDFLRAAEKHGKADGRDLDLLPFSEEHEMINRTTAALLTDVSPSAREELLDQATLLGVELLRGGKPNLVS</sequence>
<protein>
    <submittedName>
        <fullName evidence="3">Putative metallophosphoesterase YhaO</fullName>
    </submittedName>
</protein>
<reference evidence="3 4" key="1">
    <citation type="submission" date="2019-02" db="EMBL/GenBank/DDBJ databases">
        <title>Deep-cultivation of Planctomycetes and their phenomic and genomic characterization uncovers novel biology.</title>
        <authorList>
            <person name="Wiegand S."/>
            <person name="Jogler M."/>
            <person name="Boedeker C."/>
            <person name="Pinto D."/>
            <person name="Vollmers J."/>
            <person name="Rivas-Marin E."/>
            <person name="Kohn T."/>
            <person name="Peeters S.H."/>
            <person name="Heuer A."/>
            <person name="Rast P."/>
            <person name="Oberbeckmann S."/>
            <person name="Bunk B."/>
            <person name="Jeske O."/>
            <person name="Meyerdierks A."/>
            <person name="Storesund J.E."/>
            <person name="Kallscheuer N."/>
            <person name="Luecker S."/>
            <person name="Lage O.M."/>
            <person name="Pohl T."/>
            <person name="Merkel B.J."/>
            <person name="Hornburger P."/>
            <person name="Mueller R.-W."/>
            <person name="Bruemmer F."/>
            <person name="Labrenz M."/>
            <person name="Spormann A.M."/>
            <person name="Op Den Camp H."/>
            <person name="Overmann J."/>
            <person name="Amann R."/>
            <person name="Jetten M.S.M."/>
            <person name="Mascher T."/>
            <person name="Medema M.H."/>
            <person name="Devos D.P."/>
            <person name="Kaster A.-K."/>
            <person name="Ovreas L."/>
            <person name="Rohde M."/>
            <person name="Galperin M.Y."/>
            <person name="Jogler C."/>
        </authorList>
    </citation>
    <scope>NUCLEOTIDE SEQUENCE [LARGE SCALE GENOMIC DNA]</scope>
    <source>
        <strain evidence="3 4">Q31b</strain>
    </source>
</reference>
<proteinExistence type="predicted"/>
<accession>A0A5C6E528</accession>
<evidence type="ECO:0000313" key="3">
    <source>
        <dbReference type="EMBL" id="TWU44042.1"/>
    </source>
</evidence>
<name>A0A5C6E528_9BACT</name>
<gene>
    <name evidence="3" type="primary">yhaO_2</name>
    <name evidence="3" type="ORF">Q31b_15770</name>
</gene>
<keyword evidence="1" id="KW-0378">Hydrolase</keyword>
<comment type="caution">
    <text evidence="3">The sequence shown here is derived from an EMBL/GenBank/DDBJ whole genome shotgun (WGS) entry which is preliminary data.</text>
</comment>
<evidence type="ECO:0000313" key="4">
    <source>
        <dbReference type="Proteomes" id="UP000315471"/>
    </source>
</evidence>
<evidence type="ECO:0000259" key="2">
    <source>
        <dbReference type="Pfam" id="PF00149"/>
    </source>
</evidence>
<dbReference type="InterPro" id="IPR050535">
    <property type="entry name" value="DNA_Repair-Maintenance_Comp"/>
</dbReference>
<dbReference type="AlphaFoldDB" id="A0A5C6E528"/>
<keyword evidence="4" id="KW-1185">Reference proteome</keyword>
<dbReference type="RefSeq" id="WP_146599077.1">
    <property type="nucleotide sequence ID" value="NZ_SJPY01000002.1"/>
</dbReference>
<dbReference type="CDD" id="cd00840">
    <property type="entry name" value="MPP_Mre11_N"/>
    <property type="match status" value="1"/>
</dbReference>
<dbReference type="EMBL" id="SJPY01000002">
    <property type="protein sequence ID" value="TWU44042.1"/>
    <property type="molecule type" value="Genomic_DNA"/>
</dbReference>
<evidence type="ECO:0000256" key="1">
    <source>
        <dbReference type="ARBA" id="ARBA00022801"/>
    </source>
</evidence>